<evidence type="ECO:0000313" key="1">
    <source>
        <dbReference type="EMBL" id="RNA33306.1"/>
    </source>
</evidence>
<name>A0A3M7SBX2_BRAPC</name>
<dbReference type="EMBL" id="REGN01001656">
    <property type="protein sequence ID" value="RNA33306.1"/>
    <property type="molecule type" value="Genomic_DNA"/>
</dbReference>
<organism evidence="1 2">
    <name type="scientific">Brachionus plicatilis</name>
    <name type="common">Marine rotifer</name>
    <name type="synonym">Brachionus muelleri</name>
    <dbReference type="NCBI Taxonomy" id="10195"/>
    <lineage>
        <taxon>Eukaryota</taxon>
        <taxon>Metazoa</taxon>
        <taxon>Spiralia</taxon>
        <taxon>Gnathifera</taxon>
        <taxon>Rotifera</taxon>
        <taxon>Eurotatoria</taxon>
        <taxon>Monogononta</taxon>
        <taxon>Pseudotrocha</taxon>
        <taxon>Ploima</taxon>
        <taxon>Brachionidae</taxon>
        <taxon>Brachionus</taxon>
    </lineage>
</organism>
<evidence type="ECO:0000313" key="2">
    <source>
        <dbReference type="Proteomes" id="UP000276133"/>
    </source>
</evidence>
<dbReference type="AlphaFoldDB" id="A0A3M7SBX2"/>
<keyword evidence="2" id="KW-1185">Reference proteome</keyword>
<comment type="caution">
    <text evidence="1">The sequence shown here is derived from an EMBL/GenBank/DDBJ whole genome shotgun (WGS) entry which is preliminary data.</text>
</comment>
<dbReference type="Proteomes" id="UP000276133">
    <property type="component" value="Unassembled WGS sequence"/>
</dbReference>
<gene>
    <name evidence="1" type="ORF">BpHYR1_034448</name>
</gene>
<proteinExistence type="predicted"/>
<reference evidence="1 2" key="1">
    <citation type="journal article" date="2018" name="Sci. Rep.">
        <title>Genomic signatures of local adaptation to the degree of environmental predictability in rotifers.</title>
        <authorList>
            <person name="Franch-Gras L."/>
            <person name="Hahn C."/>
            <person name="Garcia-Roger E.M."/>
            <person name="Carmona M.J."/>
            <person name="Serra M."/>
            <person name="Gomez A."/>
        </authorList>
    </citation>
    <scope>NUCLEOTIDE SEQUENCE [LARGE SCALE GENOMIC DNA]</scope>
    <source>
        <strain evidence="1">HYR1</strain>
    </source>
</reference>
<sequence>MVFTHLQRSTLFLDVLRNLRFLRTKNILNEKNEFEKVSFHDYGHFKSMGMLSSFEETISCDFPIHKMRLDYKSQPHRSRLTARNLEETTLLLCFLNFDDEKMNFCMNIHYSEKTISMALIFNEWLVGDCCANSIA</sequence>
<protein>
    <submittedName>
        <fullName evidence="1">Uncharacterized protein</fullName>
    </submittedName>
</protein>
<accession>A0A3M7SBX2</accession>